<evidence type="ECO:0000313" key="2">
    <source>
        <dbReference type="EMBL" id="PPK87654.1"/>
    </source>
</evidence>
<evidence type="ECO:0000256" key="1">
    <source>
        <dbReference type="SAM" id="SignalP"/>
    </source>
</evidence>
<dbReference type="AlphaFoldDB" id="A0A2S6I831"/>
<reference evidence="2 3" key="1">
    <citation type="submission" date="2018-02" db="EMBL/GenBank/DDBJ databases">
        <title>Genomic Encyclopedia of Archaeal and Bacterial Type Strains, Phase II (KMG-II): from individual species to whole genera.</title>
        <authorList>
            <person name="Goeker M."/>
        </authorList>
    </citation>
    <scope>NUCLEOTIDE SEQUENCE [LARGE SCALE GENOMIC DNA]</scope>
    <source>
        <strain evidence="2 3">DSM 29526</strain>
    </source>
</reference>
<feature type="signal peptide" evidence="1">
    <location>
        <begin position="1"/>
        <end position="23"/>
    </location>
</feature>
<organism evidence="2 3">
    <name type="scientific">Neolewinella xylanilytica</name>
    <dbReference type="NCBI Taxonomy" id="1514080"/>
    <lineage>
        <taxon>Bacteria</taxon>
        <taxon>Pseudomonadati</taxon>
        <taxon>Bacteroidota</taxon>
        <taxon>Saprospiria</taxon>
        <taxon>Saprospirales</taxon>
        <taxon>Lewinellaceae</taxon>
        <taxon>Neolewinella</taxon>
    </lineage>
</organism>
<feature type="chain" id="PRO_5015504754" evidence="1">
    <location>
        <begin position="24"/>
        <end position="217"/>
    </location>
</feature>
<name>A0A2S6I831_9BACT</name>
<comment type="caution">
    <text evidence="2">The sequence shown here is derived from an EMBL/GenBank/DDBJ whole genome shotgun (WGS) entry which is preliminary data.</text>
</comment>
<proteinExistence type="predicted"/>
<sequence>MTYHPFRPTLVSFCLLLALIAFPGCYDDDDAYVPEPTCEGPNGQGCTGESTCDNGSCACLDPSNQIAPEFCVQNQYRNTFVTYDQILGCSDTSLIAFLDDPFAIEWQDNEASRGLSTYGYNRDPNIYLPGGTGATLIRPAGTNTGADSIYITEIFGPEGIYCSRESWTCINSFKGAFVGRDTIRGVFRLIGCNDRNSGEPFPEAFLQETPMTFVRVN</sequence>
<keyword evidence="1" id="KW-0732">Signal</keyword>
<protein>
    <submittedName>
        <fullName evidence="2">Uncharacterized protein</fullName>
    </submittedName>
</protein>
<keyword evidence="3" id="KW-1185">Reference proteome</keyword>
<gene>
    <name evidence="2" type="ORF">CLV84_0602</name>
</gene>
<accession>A0A2S6I831</accession>
<evidence type="ECO:0000313" key="3">
    <source>
        <dbReference type="Proteomes" id="UP000237662"/>
    </source>
</evidence>
<dbReference type="EMBL" id="PTJC01000005">
    <property type="protein sequence ID" value="PPK87654.1"/>
    <property type="molecule type" value="Genomic_DNA"/>
</dbReference>
<dbReference type="Proteomes" id="UP000237662">
    <property type="component" value="Unassembled WGS sequence"/>
</dbReference>